<dbReference type="STRING" id="857566.A0A1E3PRA0"/>
<dbReference type="PANTHER" id="PTHR32332">
    <property type="entry name" value="2-NITROPROPANE DIOXYGENASE"/>
    <property type="match status" value="1"/>
</dbReference>
<dbReference type="EMBL" id="KV454406">
    <property type="protein sequence ID" value="ODQ67945.1"/>
    <property type="molecule type" value="Genomic_DNA"/>
</dbReference>
<dbReference type="Gene3D" id="3.20.20.70">
    <property type="entry name" value="Aldolase class I"/>
    <property type="match status" value="1"/>
</dbReference>
<dbReference type="Pfam" id="PF03060">
    <property type="entry name" value="NMO"/>
    <property type="match status" value="1"/>
</dbReference>
<reference evidence="4 5" key="1">
    <citation type="journal article" date="2016" name="Proc. Natl. Acad. Sci. U.S.A.">
        <title>Comparative genomics of biotechnologically important yeasts.</title>
        <authorList>
            <person name="Riley R."/>
            <person name="Haridas S."/>
            <person name="Wolfe K.H."/>
            <person name="Lopes M.R."/>
            <person name="Hittinger C.T."/>
            <person name="Goeker M."/>
            <person name="Salamov A.A."/>
            <person name="Wisecaver J.H."/>
            <person name="Long T.M."/>
            <person name="Calvey C.H."/>
            <person name="Aerts A.L."/>
            <person name="Barry K.W."/>
            <person name="Choi C."/>
            <person name="Clum A."/>
            <person name="Coughlan A.Y."/>
            <person name="Deshpande S."/>
            <person name="Douglass A.P."/>
            <person name="Hanson S.J."/>
            <person name="Klenk H.-P."/>
            <person name="LaButti K.M."/>
            <person name="Lapidus A."/>
            <person name="Lindquist E.A."/>
            <person name="Lipzen A.M."/>
            <person name="Meier-Kolthoff J.P."/>
            <person name="Ohm R.A."/>
            <person name="Otillar R.P."/>
            <person name="Pangilinan J.L."/>
            <person name="Peng Y."/>
            <person name="Rokas A."/>
            <person name="Rosa C.A."/>
            <person name="Scheuner C."/>
            <person name="Sibirny A.A."/>
            <person name="Slot J.C."/>
            <person name="Stielow J.B."/>
            <person name="Sun H."/>
            <person name="Kurtzman C.P."/>
            <person name="Blackwell M."/>
            <person name="Grigoriev I.V."/>
            <person name="Jeffries T.W."/>
        </authorList>
    </citation>
    <scope>NUCLEOTIDE SEQUENCE [LARGE SCALE GENOMIC DNA]</scope>
    <source>
        <strain evidence="4 5">DSM 6958</strain>
    </source>
</reference>
<keyword evidence="5" id="KW-1185">Reference proteome</keyword>
<dbReference type="SUPFAM" id="SSF51412">
    <property type="entry name" value="Inosine monophosphate dehydrogenase (IMPDH)"/>
    <property type="match status" value="1"/>
</dbReference>
<proteinExistence type="predicted"/>
<dbReference type="OrthoDB" id="412383at2759"/>
<keyword evidence="2" id="KW-0288">FMN</keyword>
<dbReference type="InterPro" id="IPR004136">
    <property type="entry name" value="NMO"/>
</dbReference>
<dbReference type="GO" id="GO:0018580">
    <property type="term" value="F:nitronate monooxygenase activity"/>
    <property type="evidence" value="ECO:0007669"/>
    <property type="project" value="InterPro"/>
</dbReference>
<evidence type="ECO:0000313" key="5">
    <source>
        <dbReference type="Proteomes" id="UP000095009"/>
    </source>
</evidence>
<keyword evidence="3" id="KW-0560">Oxidoreductase</keyword>
<organism evidence="4 5">
    <name type="scientific">Nadsonia fulvescens var. elongata DSM 6958</name>
    <dbReference type="NCBI Taxonomy" id="857566"/>
    <lineage>
        <taxon>Eukaryota</taxon>
        <taxon>Fungi</taxon>
        <taxon>Dikarya</taxon>
        <taxon>Ascomycota</taxon>
        <taxon>Saccharomycotina</taxon>
        <taxon>Dipodascomycetes</taxon>
        <taxon>Dipodascales</taxon>
        <taxon>Dipodascales incertae sedis</taxon>
        <taxon>Nadsonia</taxon>
    </lineage>
</organism>
<name>A0A1E3PRA0_9ASCO</name>
<protein>
    <submittedName>
        <fullName evidence="4">Inosine monophosphate dehydrogenase</fullName>
    </submittedName>
</protein>
<evidence type="ECO:0000256" key="2">
    <source>
        <dbReference type="ARBA" id="ARBA00022643"/>
    </source>
</evidence>
<dbReference type="Proteomes" id="UP000095009">
    <property type="component" value="Unassembled WGS sequence"/>
</dbReference>
<keyword evidence="1" id="KW-0285">Flavoprotein</keyword>
<sequence length="346" mass="37262">MVQNWLTETLDIRIPVVQGGMQNVALAPLVAAVTNAGAFGFLSAFTHLSLESFEVELEKTKSLTNKPFGVNITVLPSLIKPDVEGYIRKSLNAGVRVFETAGNPRELIPMIRNLGKEYDGKILILHKCSTVKHALTAERLGADIVSIDGFECAGHPGEDDVSSLILLARCQQVLKVPVLGAGGFANGHGLVAALSLGAVGINMGTRFLCTAESPIHDNVKKAIVNGTENDTNLILRTLNNTSRVYKNNLSKKVVEIETIENKALEKGVLMDFGKLAPLVAGARGKAMYQSGDYEEGGIWACGQAMGLIYDVPTCEELIIRMEKEAHESLARLAKTTGIVRQLISKL</sequence>
<evidence type="ECO:0000256" key="3">
    <source>
        <dbReference type="ARBA" id="ARBA00023002"/>
    </source>
</evidence>
<dbReference type="CDD" id="cd04730">
    <property type="entry name" value="NPD_like"/>
    <property type="match status" value="1"/>
</dbReference>
<evidence type="ECO:0000256" key="1">
    <source>
        <dbReference type="ARBA" id="ARBA00022630"/>
    </source>
</evidence>
<evidence type="ECO:0000313" key="4">
    <source>
        <dbReference type="EMBL" id="ODQ67945.1"/>
    </source>
</evidence>
<dbReference type="PANTHER" id="PTHR32332:SF20">
    <property type="entry name" value="2-NITROPROPANE DIOXYGENASE-LIKE PROTEIN"/>
    <property type="match status" value="1"/>
</dbReference>
<dbReference type="InterPro" id="IPR013785">
    <property type="entry name" value="Aldolase_TIM"/>
</dbReference>
<accession>A0A1E3PRA0</accession>
<gene>
    <name evidence="4" type="ORF">NADFUDRAFT_44645</name>
</gene>
<dbReference type="AlphaFoldDB" id="A0A1E3PRA0"/>